<name>A0A6J3BS12_GALME</name>
<keyword evidence="5" id="KW-0472">Membrane</keyword>
<dbReference type="GeneID" id="113514529"/>
<dbReference type="Pfam" id="PF00728">
    <property type="entry name" value="Glyco_hydro_20"/>
    <property type="match status" value="1"/>
</dbReference>
<gene>
    <name evidence="8" type="primary">LOC113514529</name>
</gene>
<comment type="catalytic activity">
    <reaction evidence="1">
        <text>Hydrolysis of terminal non-reducing N-acetyl-D-hexosamine residues in N-acetyl-beta-D-hexosaminides.</text>
        <dbReference type="EC" id="3.2.1.52"/>
    </reaction>
</comment>
<reference evidence="8" key="1">
    <citation type="submission" date="2025-08" db="UniProtKB">
        <authorList>
            <consortium name="RefSeq"/>
        </authorList>
    </citation>
    <scope>IDENTIFICATION</scope>
    <source>
        <tissue evidence="8">Whole larvae</tissue>
    </source>
</reference>
<evidence type="ECO:0000256" key="1">
    <source>
        <dbReference type="ARBA" id="ARBA00001231"/>
    </source>
</evidence>
<organism evidence="7 8">
    <name type="scientific">Galleria mellonella</name>
    <name type="common">Greater wax moth</name>
    <dbReference type="NCBI Taxonomy" id="7137"/>
    <lineage>
        <taxon>Eukaryota</taxon>
        <taxon>Metazoa</taxon>
        <taxon>Ecdysozoa</taxon>
        <taxon>Arthropoda</taxon>
        <taxon>Hexapoda</taxon>
        <taxon>Insecta</taxon>
        <taxon>Pterygota</taxon>
        <taxon>Neoptera</taxon>
        <taxon>Endopterygota</taxon>
        <taxon>Lepidoptera</taxon>
        <taxon>Glossata</taxon>
        <taxon>Ditrysia</taxon>
        <taxon>Pyraloidea</taxon>
        <taxon>Pyralidae</taxon>
        <taxon>Galleriinae</taxon>
        <taxon>Galleria</taxon>
    </lineage>
</organism>
<feature type="domain" description="Glycoside hydrolase family 20 catalytic" evidence="6">
    <location>
        <begin position="105"/>
        <end position="271"/>
    </location>
</feature>
<keyword evidence="5" id="KW-0812">Transmembrane</keyword>
<comment type="similarity">
    <text evidence="2">Belongs to the glycosyl hydrolase 20 family.</text>
</comment>
<evidence type="ECO:0000313" key="7">
    <source>
        <dbReference type="Proteomes" id="UP001652740"/>
    </source>
</evidence>
<dbReference type="GO" id="GO:0005975">
    <property type="term" value="P:carbohydrate metabolic process"/>
    <property type="evidence" value="ECO:0007669"/>
    <property type="project" value="InterPro"/>
</dbReference>
<dbReference type="AlphaFoldDB" id="A0A6J3BS12"/>
<evidence type="ECO:0000313" key="8">
    <source>
        <dbReference type="RefSeq" id="XP_031764118.2"/>
    </source>
</evidence>
<keyword evidence="7" id="KW-1185">Reference proteome</keyword>
<dbReference type="InterPro" id="IPR015883">
    <property type="entry name" value="Glyco_hydro_20_cat"/>
</dbReference>
<protein>
    <recommendedName>
        <fullName evidence="3">beta-N-acetylhexosaminidase</fullName>
        <ecNumber evidence="3">3.2.1.52</ecNumber>
    </recommendedName>
</protein>
<dbReference type="RefSeq" id="XP_031764118.2">
    <property type="nucleotide sequence ID" value="XM_031908258.2"/>
</dbReference>
<dbReference type="Proteomes" id="UP001652740">
    <property type="component" value="Unplaced"/>
</dbReference>
<dbReference type="KEGG" id="gmw:113514529"/>
<dbReference type="PANTHER" id="PTHR21040:SF8">
    <property type="entry name" value="BCDNA.GH04120"/>
    <property type="match status" value="1"/>
</dbReference>
<evidence type="ECO:0000256" key="4">
    <source>
        <dbReference type="ARBA" id="ARBA00022801"/>
    </source>
</evidence>
<accession>A0A6J3BS12</accession>
<feature type="transmembrane region" description="Helical" evidence="5">
    <location>
        <begin position="12"/>
        <end position="32"/>
    </location>
</feature>
<sequence>MRFVFAKIIFLKVKYIIFTILIVSVFVFYVTFKESFMLNRVTTRTIDISSVTLPNVVVHLDFKGSPLKLEYLESLFPLMKSHGVNGLLLEYEDMFPYEGNLTNISAKNCYKKHEVKKFITNAYNFGFEIIPLIQTFGHLEYVLKLAQFKHLREVQTHPDSICPNKAESFTLIEHMIRQVIEFHTSVVPLKYIHIGCDEVYHINECQQCLKRHLSKIDLFVHHVKTISNIVSSFSKETTVLIWDDMLRQITLKEWYSIDFQSLNDIEIVYWDYEPQVKVSHINLMKYHKKFSNIWIASAFKGADGRTAIIPNEKKRFSNHFSWFNLILDYKFGGESNVYNFKGIILTGWSRYSHMDPPCELLPPSIPSLIINLIFIKKIQEGISYDSANHNMDVIYKNYLSTDIKQSLLCNRVPLFGQNNIEWSSCLFNGVELYSSLKKYISVSTAISNELNNNFFFIKYYSKLKTINMNTVSDNIVWCNDSFYQLLVVENKVSNILEEYYKKEFIVEYVTYLTFDLKKKLHNLMMILNDYKKPRIWERGPIAYNNNNI</sequence>
<evidence type="ECO:0000259" key="6">
    <source>
        <dbReference type="Pfam" id="PF00728"/>
    </source>
</evidence>
<dbReference type="CDD" id="cd06565">
    <property type="entry name" value="GH20_GcnA-like"/>
    <property type="match status" value="1"/>
</dbReference>
<evidence type="ECO:0000256" key="5">
    <source>
        <dbReference type="SAM" id="Phobius"/>
    </source>
</evidence>
<dbReference type="EC" id="3.2.1.52" evidence="3"/>
<evidence type="ECO:0000256" key="3">
    <source>
        <dbReference type="ARBA" id="ARBA00012663"/>
    </source>
</evidence>
<dbReference type="InterPro" id="IPR038901">
    <property type="entry name" value="HEXDC-like"/>
</dbReference>
<dbReference type="Gene3D" id="3.20.20.80">
    <property type="entry name" value="Glycosidases"/>
    <property type="match status" value="1"/>
</dbReference>
<dbReference type="GO" id="GO:0004563">
    <property type="term" value="F:beta-N-acetylhexosaminidase activity"/>
    <property type="evidence" value="ECO:0007669"/>
    <property type="project" value="UniProtKB-EC"/>
</dbReference>
<dbReference type="InterPro" id="IPR017853">
    <property type="entry name" value="GH"/>
</dbReference>
<dbReference type="SUPFAM" id="SSF51445">
    <property type="entry name" value="(Trans)glycosidases"/>
    <property type="match status" value="1"/>
</dbReference>
<evidence type="ECO:0000256" key="2">
    <source>
        <dbReference type="ARBA" id="ARBA00006285"/>
    </source>
</evidence>
<dbReference type="InParanoid" id="A0A6J3BS12"/>
<dbReference type="PANTHER" id="PTHR21040">
    <property type="entry name" value="BCDNA.GH04120"/>
    <property type="match status" value="1"/>
</dbReference>
<keyword evidence="5" id="KW-1133">Transmembrane helix</keyword>
<proteinExistence type="inferred from homology"/>
<keyword evidence="4" id="KW-0378">Hydrolase</keyword>